<protein>
    <submittedName>
        <fullName evidence="2">Molecular chaperone</fullName>
    </submittedName>
</protein>
<dbReference type="CDD" id="cd06257">
    <property type="entry name" value="DnaJ"/>
    <property type="match status" value="1"/>
</dbReference>
<dbReference type="InParanoid" id="D8U534"/>
<keyword evidence="3" id="KW-1185">Reference proteome</keyword>
<dbReference type="InterPro" id="IPR036869">
    <property type="entry name" value="J_dom_sf"/>
</dbReference>
<dbReference type="InterPro" id="IPR008978">
    <property type="entry name" value="HSP20-like_chaperone"/>
</dbReference>
<dbReference type="SUPFAM" id="SSF49764">
    <property type="entry name" value="HSP20-like chaperones"/>
    <property type="match status" value="1"/>
</dbReference>
<sequence>AYRDAARRWHPDKGGSAAAFARVQDAWAVLGDSRRRATYDACAYDYLHQYMHQDRQRLLCAQTALEGAWGSHPLHWPLVVTRGSMLERLGRREMEAKRLEDDRRLTTSDPHHRTEAQLRELRSFNEAAALAAARHDHQVRYDPVLGRLYMWTQTEHHVVMACYLPNGRHDRAVQVEVRSGVLRLGPAGGLPVVHRALEGALDPEAPLEVHSKPRMSDDRRGAPMAWAWGNGGCAGGGGGSVAPSSWWRRLFVGDSDGARSLPPPYKLTQLSDEVVLEIALPWWVRAEDVTVDVEPRRMAVAVRGVGLHLERHYWWNSTEAARRPATYQPVVPELSSWSLSDEGGGGAPPRAAVAPAPSAAAAAASSSASPAVLQAARVVAAPAAAACHEPAARRRMGRCLTVSLALPELTEEEKSYKKGIRQDNRQALRGTLYSGPRTQAQQGRGVRFFQEDEDSFGLEPLLQAAMFGVRGGAWVVPPPWRHEEPVAVSPPASC</sequence>
<gene>
    <name evidence="2" type="primary">dnj43</name>
    <name evidence="2" type="ORF">VOLCADRAFT_118465</name>
</gene>
<dbReference type="Gene3D" id="1.10.287.110">
    <property type="entry name" value="DnaJ domain"/>
    <property type="match status" value="1"/>
</dbReference>
<dbReference type="PROSITE" id="PS00636">
    <property type="entry name" value="DNAJ_1"/>
    <property type="match status" value="1"/>
</dbReference>
<feature type="non-terminal residue" evidence="2">
    <location>
        <position position="1"/>
    </location>
</feature>
<dbReference type="InterPro" id="IPR007052">
    <property type="entry name" value="CS_dom"/>
</dbReference>
<dbReference type="eggNOG" id="ENOG502SN4F">
    <property type="taxonomic scope" value="Eukaryota"/>
</dbReference>
<feature type="domain" description="J" evidence="1">
    <location>
        <begin position="1"/>
        <end position="43"/>
    </location>
</feature>
<dbReference type="OrthoDB" id="445556at2759"/>
<reference evidence="2 3" key="1">
    <citation type="journal article" date="2010" name="Science">
        <title>Genomic analysis of organismal complexity in the multicellular green alga Volvox carteri.</title>
        <authorList>
            <person name="Prochnik S.E."/>
            <person name="Umen J."/>
            <person name="Nedelcu A.M."/>
            <person name="Hallmann A."/>
            <person name="Miller S.M."/>
            <person name="Nishii I."/>
            <person name="Ferris P."/>
            <person name="Kuo A."/>
            <person name="Mitros T."/>
            <person name="Fritz-Laylin L.K."/>
            <person name="Hellsten U."/>
            <person name="Chapman J."/>
            <person name="Simakov O."/>
            <person name="Rensing S.A."/>
            <person name="Terry A."/>
            <person name="Pangilinan J."/>
            <person name="Kapitonov V."/>
            <person name="Jurka J."/>
            <person name="Salamov A."/>
            <person name="Shapiro H."/>
            <person name="Schmutz J."/>
            <person name="Grimwood J."/>
            <person name="Lindquist E."/>
            <person name="Lucas S."/>
            <person name="Grigoriev I.V."/>
            <person name="Schmitt R."/>
            <person name="Kirk D."/>
            <person name="Rokhsar D.S."/>
        </authorList>
    </citation>
    <scope>NUCLEOTIDE SEQUENCE [LARGE SCALE GENOMIC DNA]</scope>
    <source>
        <strain evidence="3">f. Nagariensis / Eve</strain>
    </source>
</reference>
<dbReference type="PROSITE" id="PS50076">
    <property type="entry name" value="DNAJ_2"/>
    <property type="match status" value="1"/>
</dbReference>
<evidence type="ECO:0000313" key="3">
    <source>
        <dbReference type="Proteomes" id="UP000001058"/>
    </source>
</evidence>
<dbReference type="GeneID" id="9616543"/>
<dbReference type="SUPFAM" id="SSF46565">
    <property type="entry name" value="Chaperone J-domain"/>
    <property type="match status" value="1"/>
</dbReference>
<organism evidence="3">
    <name type="scientific">Volvox carteri f. nagariensis</name>
    <dbReference type="NCBI Taxonomy" id="3068"/>
    <lineage>
        <taxon>Eukaryota</taxon>
        <taxon>Viridiplantae</taxon>
        <taxon>Chlorophyta</taxon>
        <taxon>core chlorophytes</taxon>
        <taxon>Chlorophyceae</taxon>
        <taxon>CS clade</taxon>
        <taxon>Chlamydomonadales</taxon>
        <taxon>Volvocaceae</taxon>
        <taxon>Volvox</taxon>
    </lineage>
</organism>
<evidence type="ECO:0000313" key="2">
    <source>
        <dbReference type="EMBL" id="EFJ45148.1"/>
    </source>
</evidence>
<accession>D8U534</accession>
<dbReference type="AlphaFoldDB" id="D8U534"/>
<proteinExistence type="predicted"/>
<dbReference type="Gene3D" id="2.60.40.790">
    <property type="match status" value="1"/>
</dbReference>
<dbReference type="InterPro" id="IPR018253">
    <property type="entry name" value="DnaJ_domain_CS"/>
</dbReference>
<dbReference type="KEGG" id="vcn:VOLCADRAFT_118465"/>
<name>D8U534_VOLCA</name>
<dbReference type="Pfam" id="PF00226">
    <property type="entry name" value="DnaJ"/>
    <property type="match status" value="1"/>
</dbReference>
<dbReference type="EMBL" id="GL378359">
    <property type="protein sequence ID" value="EFJ45148.1"/>
    <property type="molecule type" value="Genomic_DNA"/>
</dbReference>
<evidence type="ECO:0000259" key="1">
    <source>
        <dbReference type="PROSITE" id="PS50076"/>
    </source>
</evidence>
<dbReference type="RefSeq" id="XP_002953824.1">
    <property type="nucleotide sequence ID" value="XM_002953778.1"/>
</dbReference>
<dbReference type="STRING" id="3068.D8U534"/>
<dbReference type="Proteomes" id="UP000001058">
    <property type="component" value="Unassembled WGS sequence"/>
</dbReference>
<dbReference type="Pfam" id="PF04969">
    <property type="entry name" value="CS"/>
    <property type="match status" value="2"/>
</dbReference>
<dbReference type="InterPro" id="IPR001623">
    <property type="entry name" value="DnaJ_domain"/>
</dbReference>